<name>A0A0V1GCM3_9BILA</name>
<dbReference type="EMBL" id="JYDP01003385">
    <property type="protein sequence ID" value="KRY95842.1"/>
    <property type="molecule type" value="Genomic_DNA"/>
</dbReference>
<evidence type="ECO:0000313" key="1">
    <source>
        <dbReference type="EMBL" id="KRY95842.1"/>
    </source>
</evidence>
<accession>A0A0V1GCM3</accession>
<evidence type="ECO:0000313" key="2">
    <source>
        <dbReference type="Proteomes" id="UP000055024"/>
    </source>
</evidence>
<organism evidence="1 2">
    <name type="scientific">Trichinella zimbabwensis</name>
    <dbReference type="NCBI Taxonomy" id="268475"/>
    <lineage>
        <taxon>Eukaryota</taxon>
        <taxon>Metazoa</taxon>
        <taxon>Ecdysozoa</taxon>
        <taxon>Nematoda</taxon>
        <taxon>Enoplea</taxon>
        <taxon>Dorylaimia</taxon>
        <taxon>Trichinellida</taxon>
        <taxon>Trichinellidae</taxon>
        <taxon>Trichinella</taxon>
    </lineage>
</organism>
<proteinExistence type="predicted"/>
<reference evidence="1 2" key="1">
    <citation type="submission" date="2015-01" db="EMBL/GenBank/DDBJ databases">
        <title>Evolution of Trichinella species and genotypes.</title>
        <authorList>
            <person name="Korhonen P.K."/>
            <person name="Edoardo P."/>
            <person name="Giuseppe L.R."/>
            <person name="Gasser R.B."/>
        </authorList>
    </citation>
    <scope>NUCLEOTIDE SEQUENCE [LARGE SCALE GENOMIC DNA]</scope>
    <source>
        <strain evidence="1">ISS1029</strain>
    </source>
</reference>
<dbReference type="AlphaFoldDB" id="A0A0V1GCM3"/>
<gene>
    <name evidence="1" type="ORF">T11_11118</name>
</gene>
<dbReference type="Proteomes" id="UP000055024">
    <property type="component" value="Unassembled WGS sequence"/>
</dbReference>
<comment type="caution">
    <text evidence="1">The sequence shown here is derived from an EMBL/GenBank/DDBJ whole genome shotgun (WGS) entry which is preliminary data.</text>
</comment>
<sequence length="31" mass="3657">MLSRTPLKLELAVLIRWKLPGFFQISREISN</sequence>
<keyword evidence="2" id="KW-1185">Reference proteome</keyword>
<protein>
    <submittedName>
        <fullName evidence="1">Uncharacterized protein</fullName>
    </submittedName>
</protein>